<reference evidence="1" key="1">
    <citation type="submission" date="2021-01" db="EMBL/GenBank/DDBJ databases">
        <authorList>
            <person name="Corre E."/>
            <person name="Pelletier E."/>
            <person name="Niang G."/>
            <person name="Scheremetjew M."/>
            <person name="Finn R."/>
            <person name="Kale V."/>
            <person name="Holt S."/>
            <person name="Cochrane G."/>
            <person name="Meng A."/>
            <person name="Brown T."/>
            <person name="Cohen L."/>
        </authorList>
    </citation>
    <scope>NUCLEOTIDE SEQUENCE</scope>
    <source>
        <strain evidence="1">NIES-381</strain>
    </source>
</reference>
<sequence>MGLPRKICKRNEPNVHCTPLTFEGLYECSYITMDTTTRYMFRSCAALAPQMQFPAGLEGRAMEVSLPHVRPNQRFPCLPPWVAPFTKLASLPPKTGACKMLQYGRLKTLCMANPTLWVELAAPHSPG</sequence>
<accession>A0A7S1IUN6</accession>
<evidence type="ECO:0000313" key="1">
    <source>
        <dbReference type="EMBL" id="CAD9023357.1"/>
    </source>
</evidence>
<protein>
    <submittedName>
        <fullName evidence="1">Uncharacterized protein</fullName>
    </submittedName>
</protein>
<dbReference type="AlphaFoldDB" id="A0A7S1IUN6"/>
<name>A0A7S1IUN6_9EUGL</name>
<gene>
    <name evidence="1" type="ORF">EGYM00392_LOCUS34479</name>
</gene>
<proteinExistence type="predicted"/>
<dbReference type="EMBL" id="HBGA01092058">
    <property type="protein sequence ID" value="CAD9023357.1"/>
    <property type="molecule type" value="Transcribed_RNA"/>
</dbReference>
<organism evidence="1">
    <name type="scientific">Eutreptiella gymnastica</name>
    <dbReference type="NCBI Taxonomy" id="73025"/>
    <lineage>
        <taxon>Eukaryota</taxon>
        <taxon>Discoba</taxon>
        <taxon>Euglenozoa</taxon>
        <taxon>Euglenida</taxon>
        <taxon>Spirocuta</taxon>
        <taxon>Euglenophyceae</taxon>
        <taxon>Eutreptiales</taxon>
        <taxon>Eutreptiaceae</taxon>
        <taxon>Eutreptiella</taxon>
    </lineage>
</organism>